<dbReference type="EC" id="2.3.1.47" evidence="11"/>
<evidence type="ECO:0000256" key="11">
    <source>
        <dbReference type="RuleBase" id="RU003693"/>
    </source>
</evidence>
<accession>A0A235B3N9</accession>
<dbReference type="InterPro" id="IPR015421">
    <property type="entry name" value="PyrdxlP-dep_Trfase_major"/>
</dbReference>
<dbReference type="InterPro" id="IPR004723">
    <property type="entry name" value="AONS_Archaea/Proteobacteria"/>
</dbReference>
<dbReference type="PANTHER" id="PTHR13693">
    <property type="entry name" value="CLASS II AMINOTRANSFERASE/8-AMINO-7-OXONONANOATE SYNTHASE"/>
    <property type="match status" value="1"/>
</dbReference>
<dbReference type="GO" id="GO:0008710">
    <property type="term" value="F:8-amino-7-oxononanoate synthase activity"/>
    <property type="evidence" value="ECO:0007669"/>
    <property type="project" value="UniProtKB-UniRule"/>
</dbReference>
<keyword evidence="14" id="KW-1185">Reference proteome</keyword>
<protein>
    <recommendedName>
        <fullName evidence="11">8-amino-7-ketopelargonate synthase</fullName>
        <ecNumber evidence="11">2.3.1.47</ecNumber>
    </recommendedName>
</protein>
<feature type="domain" description="Aminotransferase class I/classII large" evidence="12">
    <location>
        <begin position="44"/>
        <end position="385"/>
    </location>
</feature>
<dbReference type="Proteomes" id="UP000215459">
    <property type="component" value="Unassembled WGS sequence"/>
</dbReference>
<evidence type="ECO:0000256" key="8">
    <source>
        <dbReference type="ARBA" id="ARBA00022898"/>
    </source>
</evidence>
<dbReference type="CDD" id="cd06454">
    <property type="entry name" value="KBL_like"/>
    <property type="match status" value="1"/>
</dbReference>
<dbReference type="AlphaFoldDB" id="A0A235B3N9"/>
<dbReference type="OrthoDB" id="9807157at2"/>
<dbReference type="GO" id="GO:0030170">
    <property type="term" value="F:pyridoxal phosphate binding"/>
    <property type="evidence" value="ECO:0007669"/>
    <property type="project" value="InterPro"/>
</dbReference>
<comment type="cofactor">
    <cofactor evidence="1 10 11">
        <name>pyridoxal 5'-phosphate</name>
        <dbReference type="ChEBI" id="CHEBI:597326"/>
    </cofactor>
</comment>
<comment type="similarity">
    <text evidence="4 11">Belongs to the class-II pyridoxal-phosphate-dependent aminotransferase family. BioF subfamily.</text>
</comment>
<dbReference type="RefSeq" id="WP_094265109.1">
    <property type="nucleotide sequence ID" value="NZ_NOWF01000008.1"/>
</dbReference>
<dbReference type="SUPFAM" id="SSF53383">
    <property type="entry name" value="PLP-dependent transferases"/>
    <property type="match status" value="1"/>
</dbReference>
<dbReference type="InterPro" id="IPR050087">
    <property type="entry name" value="AON_synthase_class-II"/>
</dbReference>
<comment type="function">
    <text evidence="2 11">Catalyzes the decarboxylative condensation of pimeloyl-[acyl-carrier protein] and L-alanine to produce 8-amino-7-oxononanoate (AON), [acyl-carrier protein], and carbon dioxide.</text>
</comment>
<dbReference type="InterPro" id="IPR001917">
    <property type="entry name" value="Aminotrans_II_pyridoxalP_BS"/>
</dbReference>
<dbReference type="EMBL" id="NOWF01000008">
    <property type="protein sequence ID" value="OYD06910.1"/>
    <property type="molecule type" value="Genomic_DNA"/>
</dbReference>
<proteinExistence type="inferred from homology"/>
<evidence type="ECO:0000313" key="14">
    <source>
        <dbReference type="Proteomes" id="UP000215459"/>
    </source>
</evidence>
<evidence type="ECO:0000256" key="2">
    <source>
        <dbReference type="ARBA" id="ARBA00002513"/>
    </source>
</evidence>
<feature type="modified residue" description="N6-(pyridoxal phosphate)lysine" evidence="10">
    <location>
        <position position="243"/>
    </location>
</feature>
<comment type="catalytic activity">
    <reaction evidence="9 11">
        <text>6-carboxyhexanoyl-[ACP] + L-alanine + H(+) = (8S)-8-amino-7-oxononanoate + holo-[ACP] + CO2</text>
        <dbReference type="Rhea" id="RHEA:42288"/>
        <dbReference type="Rhea" id="RHEA-COMP:9685"/>
        <dbReference type="Rhea" id="RHEA-COMP:9955"/>
        <dbReference type="ChEBI" id="CHEBI:15378"/>
        <dbReference type="ChEBI" id="CHEBI:16526"/>
        <dbReference type="ChEBI" id="CHEBI:57972"/>
        <dbReference type="ChEBI" id="CHEBI:64479"/>
        <dbReference type="ChEBI" id="CHEBI:78846"/>
        <dbReference type="ChEBI" id="CHEBI:149468"/>
        <dbReference type="EC" id="2.3.1.47"/>
    </reaction>
</comment>
<evidence type="ECO:0000256" key="6">
    <source>
        <dbReference type="ARBA" id="ARBA00022679"/>
    </source>
</evidence>
<evidence type="ECO:0000259" key="12">
    <source>
        <dbReference type="Pfam" id="PF00155"/>
    </source>
</evidence>
<sequence length="399" mass="44003">MSGSAWDRSLREQLETWDREDRLRKLQATEGAQVPVVQRGGKRLLNCSSNNYLGLADHPRIKEAARQSCLSGNGSTASRLIVGHDSRIEALEAKVAAWKGTESALLLGSGYMANIGVLSALLQRGDAVFSDRYNHASIIDGIRLSRAESYRYRHRDMDHLESGLKKSLRKNHRRRMIVTDTVFSMDGDTAPMRELVRLKERYGAALIVDEAHGTGVYGHRGEGYAADAGVAEQVDLHVGTFSKAFGAYGAYVAGRRDWIRYLVNACRPFIYTTALPPTVVGAVDAALDIVSRSDDRRRALKAKGDRFRRELRRMGLDTADSTTPIIPVITGDNTRTLAFSRALEDQGVLAVAIRPPTVPEGTGRLRFSLMANHRDEDLEQALSVIEQTAEETGVKPNGQ</sequence>
<reference evidence="13 14" key="1">
    <citation type="submission" date="2017-07" db="EMBL/GenBank/DDBJ databases">
        <title>The genome sequence of Paludifilum halophilum highlights mechanisms for microbial adaptation to high salt environemnts.</title>
        <authorList>
            <person name="Belbahri L."/>
        </authorList>
    </citation>
    <scope>NUCLEOTIDE SEQUENCE [LARGE SCALE GENOMIC DNA]</scope>
    <source>
        <strain evidence="13 14">DSM 102817</strain>
    </source>
</reference>
<name>A0A235B3N9_9BACL</name>
<evidence type="ECO:0000256" key="5">
    <source>
        <dbReference type="ARBA" id="ARBA00011738"/>
    </source>
</evidence>
<organism evidence="13 14">
    <name type="scientific">Paludifilum halophilum</name>
    <dbReference type="NCBI Taxonomy" id="1642702"/>
    <lineage>
        <taxon>Bacteria</taxon>
        <taxon>Bacillati</taxon>
        <taxon>Bacillota</taxon>
        <taxon>Bacilli</taxon>
        <taxon>Bacillales</taxon>
        <taxon>Thermoactinomycetaceae</taxon>
        <taxon>Paludifilum</taxon>
    </lineage>
</organism>
<evidence type="ECO:0000256" key="10">
    <source>
        <dbReference type="PIRSR" id="PIRSR604723-51"/>
    </source>
</evidence>
<keyword evidence="7" id="KW-0093">Biotin biosynthesis</keyword>
<keyword evidence="6 11" id="KW-0808">Transferase</keyword>
<comment type="subunit">
    <text evidence="5 11">Homodimer.</text>
</comment>
<comment type="caution">
    <text evidence="13">The sequence shown here is derived from an EMBL/GenBank/DDBJ whole genome shotgun (WGS) entry which is preliminary data.</text>
</comment>
<dbReference type="UniPathway" id="UPA00078"/>
<dbReference type="InterPro" id="IPR004839">
    <property type="entry name" value="Aminotransferase_I/II_large"/>
</dbReference>
<dbReference type="PANTHER" id="PTHR13693:SF100">
    <property type="entry name" value="8-AMINO-7-OXONONANOATE SYNTHASE"/>
    <property type="match status" value="1"/>
</dbReference>
<dbReference type="InterPro" id="IPR015424">
    <property type="entry name" value="PyrdxlP-dep_Trfase"/>
</dbReference>
<keyword evidence="8 10" id="KW-0663">Pyridoxal phosphate</keyword>
<evidence type="ECO:0000256" key="7">
    <source>
        <dbReference type="ARBA" id="ARBA00022756"/>
    </source>
</evidence>
<dbReference type="Gene3D" id="3.90.1150.10">
    <property type="entry name" value="Aspartate Aminotransferase, domain 1"/>
    <property type="match status" value="1"/>
</dbReference>
<dbReference type="Gene3D" id="3.40.640.10">
    <property type="entry name" value="Type I PLP-dependent aspartate aminotransferase-like (Major domain)"/>
    <property type="match status" value="1"/>
</dbReference>
<evidence type="ECO:0000256" key="9">
    <source>
        <dbReference type="ARBA" id="ARBA00047715"/>
    </source>
</evidence>
<evidence type="ECO:0000256" key="1">
    <source>
        <dbReference type="ARBA" id="ARBA00001933"/>
    </source>
</evidence>
<dbReference type="PROSITE" id="PS00599">
    <property type="entry name" value="AA_TRANSFER_CLASS_2"/>
    <property type="match status" value="1"/>
</dbReference>
<dbReference type="GO" id="GO:0009102">
    <property type="term" value="P:biotin biosynthetic process"/>
    <property type="evidence" value="ECO:0007669"/>
    <property type="project" value="UniProtKB-UniRule"/>
</dbReference>
<evidence type="ECO:0000256" key="4">
    <source>
        <dbReference type="ARBA" id="ARBA00010008"/>
    </source>
</evidence>
<gene>
    <name evidence="13" type="primary">bioF</name>
    <name evidence="13" type="ORF">CHM34_13290</name>
</gene>
<evidence type="ECO:0000256" key="3">
    <source>
        <dbReference type="ARBA" id="ARBA00004746"/>
    </source>
</evidence>
<comment type="pathway">
    <text evidence="3 11">Cofactor biosynthesis; biotin biosynthesis.</text>
</comment>
<dbReference type="Pfam" id="PF00155">
    <property type="entry name" value="Aminotran_1_2"/>
    <property type="match status" value="1"/>
</dbReference>
<dbReference type="InterPro" id="IPR015422">
    <property type="entry name" value="PyrdxlP-dep_Trfase_small"/>
</dbReference>
<evidence type="ECO:0000313" key="13">
    <source>
        <dbReference type="EMBL" id="OYD06910.1"/>
    </source>
</evidence>
<dbReference type="NCBIfam" id="TIGR00858">
    <property type="entry name" value="bioF"/>
    <property type="match status" value="1"/>
</dbReference>